<sequence>MRSPTQELRNTTEIEKSSQCSENSQDNSNFPFFELPLELCVRILKLLRQDESVSPWNRGHFRDIRLACRAMNDIVEKNRATIGLRMKRIFVGQRSKSYGVLRCLVASTPSDLPKCLDSCAQAYIEQIVFDTVALDSFTIQPITDSLRQNHIHVKGMILYGVDVTCKANLLVDLLKAAKSSILFMIDCKLDSELAELLAHHEIIAEQLQSHFIGSCDSFEVYWSIIIEQADYLKHFIELTLPSITDLGRALVAQTMLNDTDHGRRYRLYRDNGRECDVEVTSRPLKKLEASSPDISQFYEFRSEHGGSYYESASLQGHRSSSYSSHIDADTFFHSGLYGINLLI</sequence>
<evidence type="ECO:0000313" key="3">
    <source>
        <dbReference type="Proteomes" id="UP001176961"/>
    </source>
</evidence>
<dbReference type="EMBL" id="CATQJL010000112">
    <property type="protein sequence ID" value="CAJ0595125.1"/>
    <property type="molecule type" value="Genomic_DNA"/>
</dbReference>
<proteinExistence type="predicted"/>
<accession>A0AA36GN75</accession>
<name>A0AA36GN75_CYLNA</name>
<evidence type="ECO:0000256" key="1">
    <source>
        <dbReference type="SAM" id="MobiDB-lite"/>
    </source>
</evidence>
<dbReference type="AlphaFoldDB" id="A0AA36GN75"/>
<evidence type="ECO:0000313" key="2">
    <source>
        <dbReference type="EMBL" id="CAJ0595125.1"/>
    </source>
</evidence>
<comment type="caution">
    <text evidence="2">The sequence shown here is derived from an EMBL/GenBank/DDBJ whole genome shotgun (WGS) entry which is preliminary data.</text>
</comment>
<feature type="region of interest" description="Disordered" evidence="1">
    <location>
        <begin position="1"/>
        <end position="26"/>
    </location>
</feature>
<evidence type="ECO:0008006" key="4">
    <source>
        <dbReference type="Google" id="ProtNLM"/>
    </source>
</evidence>
<organism evidence="2 3">
    <name type="scientific">Cylicocyclus nassatus</name>
    <name type="common">Nematode worm</name>
    <dbReference type="NCBI Taxonomy" id="53992"/>
    <lineage>
        <taxon>Eukaryota</taxon>
        <taxon>Metazoa</taxon>
        <taxon>Ecdysozoa</taxon>
        <taxon>Nematoda</taxon>
        <taxon>Chromadorea</taxon>
        <taxon>Rhabditida</taxon>
        <taxon>Rhabditina</taxon>
        <taxon>Rhabditomorpha</taxon>
        <taxon>Strongyloidea</taxon>
        <taxon>Strongylidae</taxon>
        <taxon>Cylicocyclus</taxon>
    </lineage>
</organism>
<reference evidence="2" key="1">
    <citation type="submission" date="2023-07" db="EMBL/GenBank/DDBJ databases">
        <authorList>
            <consortium name="CYATHOMIX"/>
        </authorList>
    </citation>
    <scope>NUCLEOTIDE SEQUENCE</scope>
    <source>
        <strain evidence="2">N/A</strain>
    </source>
</reference>
<keyword evidence="3" id="KW-1185">Reference proteome</keyword>
<feature type="compositionally biased region" description="Polar residues" evidence="1">
    <location>
        <begin position="17"/>
        <end position="26"/>
    </location>
</feature>
<gene>
    <name evidence="2" type="ORF">CYNAS_LOCUS7108</name>
</gene>
<dbReference type="Proteomes" id="UP001176961">
    <property type="component" value="Unassembled WGS sequence"/>
</dbReference>
<protein>
    <recommendedName>
        <fullName evidence="4">F-box domain-containing protein</fullName>
    </recommendedName>
</protein>